<comment type="caution">
    <text evidence="2">The sequence shown here is derived from an EMBL/GenBank/DDBJ whole genome shotgun (WGS) entry which is preliminary data.</text>
</comment>
<keyword evidence="1" id="KW-0812">Transmembrane</keyword>
<feature type="transmembrane region" description="Helical" evidence="1">
    <location>
        <begin position="21"/>
        <end position="40"/>
    </location>
</feature>
<organism evidence="2 3">
    <name type="scientific">Borrelia duttonii CR2A</name>
    <dbReference type="NCBI Taxonomy" id="1432657"/>
    <lineage>
        <taxon>Bacteria</taxon>
        <taxon>Pseudomonadati</taxon>
        <taxon>Spirochaetota</taxon>
        <taxon>Spirochaetia</taxon>
        <taxon>Spirochaetales</taxon>
        <taxon>Borreliaceae</taxon>
        <taxon>Borrelia</taxon>
    </lineage>
</organism>
<gene>
    <name evidence="2" type="ORF">BDCR2A_01545</name>
</gene>
<name>W6TGK0_9SPIR</name>
<reference evidence="2 3" key="1">
    <citation type="submission" date="2013-12" db="EMBL/GenBank/DDBJ databases">
        <title>Comparative genomics of relapsing fever spirochetes.</title>
        <authorList>
            <person name="Schwan T.G."/>
            <person name="Raffel S.J."/>
            <person name="Porcella S.F."/>
        </authorList>
    </citation>
    <scope>NUCLEOTIDE SEQUENCE [LARGE SCALE GENOMIC DNA]</scope>
    <source>
        <strain evidence="2 3">CR2A</strain>
    </source>
</reference>
<protein>
    <submittedName>
        <fullName evidence="2">Uncharacterized protein</fullName>
    </submittedName>
</protein>
<evidence type="ECO:0000256" key="1">
    <source>
        <dbReference type="SAM" id="Phobius"/>
    </source>
</evidence>
<sequence length="41" mass="4898">MIKSYLTIVQNNIIEINSKEIINFCINYLLISNSTIFYYLH</sequence>
<evidence type="ECO:0000313" key="3">
    <source>
        <dbReference type="Proteomes" id="UP000019148"/>
    </source>
</evidence>
<dbReference type="EMBL" id="AZIT01000036">
    <property type="protein sequence ID" value="ETZ17523.1"/>
    <property type="molecule type" value="Genomic_DNA"/>
</dbReference>
<accession>W6TGK0</accession>
<proteinExistence type="predicted"/>
<dbReference type="AlphaFoldDB" id="W6TGK0"/>
<evidence type="ECO:0000313" key="2">
    <source>
        <dbReference type="EMBL" id="ETZ17523.1"/>
    </source>
</evidence>
<dbReference type="Proteomes" id="UP000019148">
    <property type="component" value="Unassembled WGS sequence"/>
</dbReference>
<keyword evidence="1" id="KW-0472">Membrane</keyword>
<keyword evidence="1" id="KW-1133">Transmembrane helix</keyword>